<geneLocation type="plasmid" evidence="5">
    <name>unnamed1</name>
</geneLocation>
<dbReference type="Proteomes" id="UP001203945">
    <property type="component" value="Unassembled WGS sequence"/>
</dbReference>
<sequence length="91" mass="9391">MITSVNAANAYATARRAVAPSEGGPDLGAAVDGFAKVMAQADQVSTGAMTGATATHDLVTQISETKLALEAVVSIRDKVVEAYQEILRMPV</sequence>
<dbReference type="EMBL" id="JAKZEU010000001">
    <property type="protein sequence ID" value="MCQ0969111.1"/>
    <property type="molecule type" value="Genomic_DNA"/>
</dbReference>
<evidence type="ECO:0000256" key="4">
    <source>
        <dbReference type="HAMAP-Rule" id="MF_00724"/>
    </source>
</evidence>
<keyword evidence="5" id="KW-0282">Flagellum</keyword>
<dbReference type="HAMAP" id="MF_00724">
    <property type="entry name" value="FliE"/>
    <property type="match status" value="1"/>
</dbReference>
<evidence type="ECO:0000313" key="5">
    <source>
        <dbReference type="EMBL" id="MCQ0969111.1"/>
    </source>
</evidence>
<keyword evidence="5" id="KW-0966">Cell projection</keyword>
<comment type="caution">
    <text evidence="5">The sequence shown here is derived from an EMBL/GenBank/DDBJ whole genome shotgun (WGS) entry which is preliminary data.</text>
</comment>
<evidence type="ECO:0000256" key="1">
    <source>
        <dbReference type="ARBA" id="ARBA00004117"/>
    </source>
</evidence>
<gene>
    <name evidence="4" type="primary">fliE</name>
    <name evidence="5" type="ORF">MLD63_01510</name>
</gene>
<protein>
    <recommendedName>
        <fullName evidence="4">Flagellar hook-basal body complex protein FliE</fullName>
    </recommendedName>
</protein>
<evidence type="ECO:0000313" key="6">
    <source>
        <dbReference type="Proteomes" id="UP001203945"/>
    </source>
</evidence>
<comment type="similarity">
    <text evidence="2 4">Belongs to the FliE family.</text>
</comment>
<keyword evidence="5" id="KW-0969">Cilium</keyword>
<evidence type="ECO:0000256" key="3">
    <source>
        <dbReference type="ARBA" id="ARBA00023143"/>
    </source>
</evidence>
<keyword evidence="6" id="KW-1185">Reference proteome</keyword>
<organism evidence="5 6">
    <name type="scientific">Paracoccus albicereus</name>
    <dbReference type="NCBI Taxonomy" id="2922394"/>
    <lineage>
        <taxon>Bacteria</taxon>
        <taxon>Pseudomonadati</taxon>
        <taxon>Pseudomonadota</taxon>
        <taxon>Alphaproteobacteria</taxon>
        <taxon>Rhodobacterales</taxon>
        <taxon>Paracoccaceae</taxon>
        <taxon>Paracoccus</taxon>
    </lineage>
</organism>
<dbReference type="Pfam" id="PF02049">
    <property type="entry name" value="FliE"/>
    <property type="match status" value="1"/>
</dbReference>
<dbReference type="PANTHER" id="PTHR34653:SF1">
    <property type="entry name" value="FLAGELLAR HOOK-BASAL BODY COMPLEX PROTEIN FLIE"/>
    <property type="match status" value="1"/>
</dbReference>
<dbReference type="PANTHER" id="PTHR34653">
    <property type="match status" value="1"/>
</dbReference>
<reference evidence="5 6" key="1">
    <citation type="submission" date="2022-03" db="EMBL/GenBank/DDBJ databases">
        <authorList>
            <person name="He Y."/>
        </authorList>
    </citation>
    <scope>NUCLEOTIDE SEQUENCE [LARGE SCALE GENOMIC DNA]</scope>
    <source>
        <strain evidence="5 6">TK19116</strain>
        <plasmid evidence="5">unnamed1</plasmid>
    </source>
</reference>
<keyword evidence="5" id="KW-0614">Plasmid</keyword>
<dbReference type="InterPro" id="IPR001624">
    <property type="entry name" value="FliE"/>
</dbReference>
<proteinExistence type="inferred from homology"/>
<keyword evidence="3 4" id="KW-0975">Bacterial flagellum</keyword>
<accession>A0ABT1MNE9</accession>
<dbReference type="RefSeq" id="WP_255328072.1">
    <property type="nucleotide sequence ID" value="NZ_JAKZEU010000001.1"/>
</dbReference>
<comment type="subcellular location">
    <subcellularLocation>
        <location evidence="1 4">Bacterial flagellum basal body</location>
    </subcellularLocation>
</comment>
<evidence type="ECO:0000256" key="2">
    <source>
        <dbReference type="ARBA" id="ARBA00009272"/>
    </source>
</evidence>
<name>A0ABT1MNE9_9RHOB</name>